<dbReference type="Proteomes" id="UP000498740">
    <property type="component" value="Unassembled WGS sequence"/>
</dbReference>
<keyword evidence="1" id="KW-0540">Nuclease</keyword>
<evidence type="ECO:0000256" key="1">
    <source>
        <dbReference type="ARBA" id="ARBA00022722"/>
    </source>
</evidence>
<dbReference type="AlphaFoldDB" id="A0A7J0CJQ9"/>
<evidence type="ECO:0000313" key="7">
    <source>
        <dbReference type="Proteomes" id="UP000498740"/>
    </source>
</evidence>
<dbReference type="GO" id="GO:0004518">
    <property type="term" value="F:nuclease activity"/>
    <property type="evidence" value="ECO:0007669"/>
    <property type="project" value="UniProtKB-KW"/>
</dbReference>
<dbReference type="RefSeq" id="WP_078657390.1">
    <property type="nucleotide sequence ID" value="NZ_BMUG01000008.1"/>
</dbReference>
<dbReference type="InterPro" id="IPR029060">
    <property type="entry name" value="PIN-like_dom_sf"/>
</dbReference>
<evidence type="ECO:0000256" key="4">
    <source>
        <dbReference type="ARBA" id="ARBA00022842"/>
    </source>
</evidence>
<evidence type="ECO:0000256" key="3">
    <source>
        <dbReference type="ARBA" id="ARBA00022801"/>
    </source>
</evidence>
<proteinExistence type="predicted"/>
<dbReference type="GO" id="GO:0046872">
    <property type="term" value="F:metal ion binding"/>
    <property type="evidence" value="ECO:0007669"/>
    <property type="project" value="UniProtKB-KW"/>
</dbReference>
<evidence type="ECO:0000313" key="6">
    <source>
        <dbReference type="EMBL" id="GFN01957.1"/>
    </source>
</evidence>
<gene>
    <name evidence="6" type="ORF">Smic_05130</name>
</gene>
<dbReference type="InterPro" id="IPR002716">
    <property type="entry name" value="PIN_dom"/>
</dbReference>
<evidence type="ECO:0000256" key="2">
    <source>
        <dbReference type="ARBA" id="ARBA00022723"/>
    </source>
</evidence>
<name>A0A7J0CJQ9_STRMI</name>
<evidence type="ECO:0000259" key="5">
    <source>
        <dbReference type="Pfam" id="PF13638"/>
    </source>
</evidence>
<keyword evidence="4" id="KW-0460">Magnesium</keyword>
<dbReference type="Gene3D" id="3.40.50.1010">
    <property type="entry name" value="5'-nuclease"/>
    <property type="match status" value="1"/>
</dbReference>
<dbReference type="GO" id="GO:0016787">
    <property type="term" value="F:hydrolase activity"/>
    <property type="evidence" value="ECO:0007669"/>
    <property type="project" value="UniProtKB-KW"/>
</dbReference>
<dbReference type="Pfam" id="PF13638">
    <property type="entry name" value="PIN_4"/>
    <property type="match status" value="1"/>
</dbReference>
<comment type="caution">
    <text evidence="6">The sequence shown here is derived from an EMBL/GenBank/DDBJ whole genome shotgun (WGS) entry which is preliminary data.</text>
</comment>
<organism evidence="6 7">
    <name type="scientific">Streptomyces microflavus</name>
    <name type="common">Streptomyces lipmanii</name>
    <dbReference type="NCBI Taxonomy" id="1919"/>
    <lineage>
        <taxon>Bacteria</taxon>
        <taxon>Bacillati</taxon>
        <taxon>Actinomycetota</taxon>
        <taxon>Actinomycetes</taxon>
        <taxon>Kitasatosporales</taxon>
        <taxon>Streptomycetaceae</taxon>
        <taxon>Streptomyces</taxon>
    </lineage>
</organism>
<accession>A0A7J0CJQ9</accession>
<feature type="domain" description="PIN" evidence="5">
    <location>
        <begin position="127"/>
        <end position="261"/>
    </location>
</feature>
<dbReference type="SUPFAM" id="SSF88723">
    <property type="entry name" value="PIN domain-like"/>
    <property type="match status" value="1"/>
</dbReference>
<keyword evidence="3" id="KW-0378">Hydrolase</keyword>
<reference evidence="6 7" key="1">
    <citation type="submission" date="2020-05" db="EMBL/GenBank/DDBJ databases">
        <title>Whole genome shotgun sequence of Streptomyces microflavus NBRC 13062.</title>
        <authorList>
            <person name="Komaki H."/>
            <person name="Tamura T."/>
        </authorList>
    </citation>
    <scope>NUCLEOTIDE SEQUENCE [LARGE SCALE GENOMIC DNA]</scope>
    <source>
        <strain evidence="6 7">NBRC 13062</strain>
    </source>
</reference>
<keyword evidence="2" id="KW-0479">Metal-binding</keyword>
<protein>
    <recommendedName>
        <fullName evidence="5">PIN domain-containing protein</fullName>
    </recommendedName>
</protein>
<dbReference type="EMBL" id="BLWD01000001">
    <property type="protein sequence ID" value="GFN01957.1"/>
    <property type="molecule type" value="Genomic_DNA"/>
</dbReference>
<sequence>MIVTPIPGTHRDNVLSALRSVFVAAGNLDSQHHSSAYGRLLAYLEWANDSLRLLVGQISASDINRLIRTRMYQSLLDGVGHLAGSDQQRLVNGLLANEVRERVVALEAAVGAFQGQMRRWPAMTSVLVLDTSVFIKHETKLEDTDFFVLAGAGAEAVRVTVPMVVVDELDRLKESRDRQVRWRAGYSLAVLDRLLESNERLGRVKVEVLFDNPGHVRLPDEDDEIVDRALAVHTIAAGSAQLVTYDTGMAMRGKWANLPVLKLRTDAGTGPEPEKR</sequence>